<sequence>MDVSILQRHLARTPPFVQQLVLNGIVAFAASPAGQIIGLLLQLSNRLQGPHPLASPESLTNDELDKVSYEDINMLKAIPREPTHIGYAVIGGSGFVGTYIIRLLIMRGETNIRILDLDPPPPDIAKHPSVSFVRTDITSLASVRTGLMSQFSSTNAPPTVIFHTAAIIRFWERVAYSWMPSYNVNVCGTDNVVAVAKDMPGGTILIYTSTSDVVLPCPKFLQMGKDYDTPPWNRVIVSDQDPPLANAQFSQSCYTKSKKLAEQIIYEANECEGLATGILRPGQTIIGPNDRMLTSTLTLPRVPIFDKNWSHTDVCVWDVAAAHLALEDALRRRPEEVSGEAFLITGNGPAWKMQDIRHAVQHYSSKPLVFDDVNPLVIFILAHLVEGFLFFRYYFLLPFFAVFGLRPALTPSWMGHLIYLQPTTLEYMRDVVIDDSRARNLIGYRPQWQTAQIIKYAVDEVEAGKTTGQHGLQLKHA</sequence>
<protein>
    <recommendedName>
        <fullName evidence="4">3-beta hydroxysteroid dehydrogenase/isomerase domain-containing protein</fullName>
    </recommendedName>
</protein>
<dbReference type="InterPro" id="IPR002225">
    <property type="entry name" value="3Beta_OHSteriod_DH/Estase"/>
</dbReference>
<evidence type="ECO:0000256" key="2">
    <source>
        <dbReference type="ARBA" id="ARBA00023002"/>
    </source>
</evidence>
<keyword evidence="3" id="KW-1133">Transmembrane helix</keyword>
<proteinExistence type="inferred from homology"/>
<evidence type="ECO:0000259" key="4">
    <source>
        <dbReference type="Pfam" id="PF01073"/>
    </source>
</evidence>
<feature type="domain" description="3-beta hydroxysteroid dehydrogenase/isomerase" evidence="4">
    <location>
        <begin position="88"/>
        <end position="357"/>
    </location>
</feature>
<keyword evidence="6" id="KW-1185">Reference proteome</keyword>
<dbReference type="HOGENOM" id="CLU_045580_1_0_1"/>
<dbReference type="InterPro" id="IPR036291">
    <property type="entry name" value="NAD(P)-bd_dom_sf"/>
</dbReference>
<feature type="transmembrane region" description="Helical" evidence="3">
    <location>
        <begin position="20"/>
        <end position="43"/>
    </location>
</feature>
<feature type="transmembrane region" description="Helical" evidence="3">
    <location>
        <begin position="373"/>
        <end position="393"/>
    </location>
</feature>
<accession>W4K7J9</accession>
<dbReference type="Proteomes" id="UP000030671">
    <property type="component" value="Unassembled WGS sequence"/>
</dbReference>
<evidence type="ECO:0000256" key="1">
    <source>
        <dbReference type="ARBA" id="ARBA00009219"/>
    </source>
</evidence>
<dbReference type="EMBL" id="KI925458">
    <property type="protein sequence ID" value="ETW81744.1"/>
    <property type="molecule type" value="Genomic_DNA"/>
</dbReference>
<dbReference type="GeneID" id="20672187"/>
<keyword evidence="3" id="KW-0812">Transmembrane</keyword>
<dbReference type="PANTHER" id="PTHR43245:SF51">
    <property type="entry name" value="SHORT CHAIN DEHYDROGENASE_REDUCTASE FAMILY 42E, MEMBER 2"/>
    <property type="match status" value="1"/>
</dbReference>
<dbReference type="InterPro" id="IPR050177">
    <property type="entry name" value="Lipid_A_modif_metabolic_enz"/>
</dbReference>
<comment type="similarity">
    <text evidence="1">Belongs to the 3-beta-HSD family.</text>
</comment>
<evidence type="ECO:0000313" key="6">
    <source>
        <dbReference type="Proteomes" id="UP000030671"/>
    </source>
</evidence>
<reference evidence="5 6" key="1">
    <citation type="journal article" date="2012" name="New Phytol.">
        <title>Insight into trade-off between wood decay and parasitism from the genome of a fungal forest pathogen.</title>
        <authorList>
            <person name="Olson A."/>
            <person name="Aerts A."/>
            <person name="Asiegbu F."/>
            <person name="Belbahri L."/>
            <person name="Bouzid O."/>
            <person name="Broberg A."/>
            <person name="Canback B."/>
            <person name="Coutinho P.M."/>
            <person name="Cullen D."/>
            <person name="Dalman K."/>
            <person name="Deflorio G."/>
            <person name="van Diepen L.T."/>
            <person name="Dunand C."/>
            <person name="Duplessis S."/>
            <person name="Durling M."/>
            <person name="Gonthier P."/>
            <person name="Grimwood J."/>
            <person name="Fossdal C.G."/>
            <person name="Hansson D."/>
            <person name="Henrissat B."/>
            <person name="Hietala A."/>
            <person name="Himmelstrand K."/>
            <person name="Hoffmeister D."/>
            <person name="Hogberg N."/>
            <person name="James T.Y."/>
            <person name="Karlsson M."/>
            <person name="Kohler A."/>
            <person name="Kues U."/>
            <person name="Lee Y.H."/>
            <person name="Lin Y.C."/>
            <person name="Lind M."/>
            <person name="Lindquist E."/>
            <person name="Lombard V."/>
            <person name="Lucas S."/>
            <person name="Lunden K."/>
            <person name="Morin E."/>
            <person name="Murat C."/>
            <person name="Park J."/>
            <person name="Raffaello T."/>
            <person name="Rouze P."/>
            <person name="Salamov A."/>
            <person name="Schmutz J."/>
            <person name="Solheim H."/>
            <person name="Stahlberg J."/>
            <person name="Velez H."/>
            <person name="de Vries R.P."/>
            <person name="Wiebenga A."/>
            <person name="Woodward S."/>
            <person name="Yakovlev I."/>
            <person name="Garbelotto M."/>
            <person name="Martin F."/>
            <person name="Grigoriev I.V."/>
            <person name="Stenlid J."/>
        </authorList>
    </citation>
    <scope>NUCLEOTIDE SEQUENCE [LARGE SCALE GENOMIC DNA]</scope>
    <source>
        <strain evidence="5 6">TC 32-1</strain>
    </source>
</reference>
<dbReference type="Pfam" id="PF01073">
    <property type="entry name" value="3Beta_HSD"/>
    <property type="match status" value="1"/>
</dbReference>
<dbReference type="SUPFAM" id="SSF51735">
    <property type="entry name" value="NAD(P)-binding Rossmann-fold domains"/>
    <property type="match status" value="1"/>
</dbReference>
<dbReference type="eggNOG" id="KOG1430">
    <property type="taxonomic scope" value="Eukaryota"/>
</dbReference>
<feature type="transmembrane region" description="Helical" evidence="3">
    <location>
        <begin position="84"/>
        <end position="105"/>
    </location>
</feature>
<evidence type="ECO:0000313" key="5">
    <source>
        <dbReference type="EMBL" id="ETW81744.1"/>
    </source>
</evidence>
<dbReference type="AlphaFoldDB" id="W4K7J9"/>
<dbReference type="PANTHER" id="PTHR43245">
    <property type="entry name" value="BIFUNCTIONAL POLYMYXIN RESISTANCE PROTEIN ARNA"/>
    <property type="match status" value="1"/>
</dbReference>
<dbReference type="GO" id="GO:0016616">
    <property type="term" value="F:oxidoreductase activity, acting on the CH-OH group of donors, NAD or NADP as acceptor"/>
    <property type="evidence" value="ECO:0007669"/>
    <property type="project" value="InterPro"/>
</dbReference>
<keyword evidence="2" id="KW-0560">Oxidoreductase</keyword>
<dbReference type="GO" id="GO:0006694">
    <property type="term" value="P:steroid biosynthetic process"/>
    <property type="evidence" value="ECO:0007669"/>
    <property type="project" value="InterPro"/>
</dbReference>
<name>W4K7J9_HETIT</name>
<dbReference type="InParanoid" id="W4K7J9"/>
<evidence type="ECO:0000256" key="3">
    <source>
        <dbReference type="SAM" id="Phobius"/>
    </source>
</evidence>
<dbReference type="STRING" id="747525.W4K7J9"/>
<dbReference type="Gene3D" id="3.40.50.720">
    <property type="entry name" value="NAD(P)-binding Rossmann-like Domain"/>
    <property type="match status" value="1"/>
</dbReference>
<gene>
    <name evidence="5" type="ORF">HETIRDRAFT_384146</name>
</gene>
<dbReference type="OrthoDB" id="10058185at2759"/>
<keyword evidence="3" id="KW-0472">Membrane</keyword>
<organism evidence="5 6">
    <name type="scientific">Heterobasidion irregulare (strain TC 32-1)</name>
    <dbReference type="NCBI Taxonomy" id="747525"/>
    <lineage>
        <taxon>Eukaryota</taxon>
        <taxon>Fungi</taxon>
        <taxon>Dikarya</taxon>
        <taxon>Basidiomycota</taxon>
        <taxon>Agaricomycotina</taxon>
        <taxon>Agaricomycetes</taxon>
        <taxon>Russulales</taxon>
        <taxon>Bondarzewiaceae</taxon>
        <taxon>Heterobasidion</taxon>
        <taxon>Heterobasidion annosum species complex</taxon>
    </lineage>
</organism>
<dbReference type="KEGG" id="hir:HETIRDRAFT_384146"/>
<dbReference type="RefSeq" id="XP_009546355.1">
    <property type="nucleotide sequence ID" value="XM_009548060.1"/>
</dbReference>